<gene>
    <name evidence="1" type="ordered locus">Msip34_2919</name>
</gene>
<dbReference type="InterPro" id="IPR041884">
    <property type="entry name" value="PilM_C-ter"/>
</dbReference>
<dbReference type="Proteomes" id="UP000002743">
    <property type="component" value="Plasmid pMsip01"/>
</dbReference>
<accession>C6XET6</accession>
<reference evidence="2" key="1">
    <citation type="submission" date="2009-07" db="EMBL/GenBank/DDBJ databases">
        <title>Complete sequence of plasmid 1 of Methylovorus sp. SIP3-4.</title>
        <authorList>
            <consortium name="US DOE Joint Genome Institute"/>
            <person name="Lucas S."/>
            <person name="Copeland A."/>
            <person name="Lapidus A."/>
            <person name="Glavina del Rio T."/>
            <person name="Tice H."/>
            <person name="Bruce D."/>
            <person name="Goodwin L."/>
            <person name="Pitluck S."/>
            <person name="Clum A."/>
            <person name="Larimer F."/>
            <person name="Land M."/>
            <person name="Hauser L."/>
            <person name="Kyrpides N."/>
            <person name="Mikhailova N."/>
            <person name="Kayluzhnaya M."/>
            <person name="Chistoserdova L."/>
        </authorList>
    </citation>
    <scope>NUCLEOTIDE SEQUENCE [LARGE SCALE GENOMIC DNA]</scope>
    <source>
        <strain evidence="2">SIP3-4</strain>
        <plasmid evidence="2">pMsip01</plasmid>
    </source>
</reference>
<dbReference type="InterPro" id="IPR041883">
    <property type="entry name" value="PilM_N-ter"/>
</dbReference>
<proteinExistence type="predicted"/>
<dbReference type="EMBL" id="CP001675">
    <property type="protein sequence ID" value="ACT52143.1"/>
    <property type="molecule type" value="Genomic_DNA"/>
</dbReference>
<geneLocation type="plasmid" evidence="1 2">
    <name>pMsip01</name>
</geneLocation>
<dbReference type="AlphaFoldDB" id="C6XET6"/>
<evidence type="ECO:0000313" key="2">
    <source>
        <dbReference type="Proteomes" id="UP000002743"/>
    </source>
</evidence>
<keyword evidence="2" id="KW-1185">Reference proteome</keyword>
<keyword evidence="1" id="KW-0614">Plasmid</keyword>
<dbReference type="Gene3D" id="3.30.1300.90">
    <property type="entry name" value="PilM protein, N-terminal domain"/>
    <property type="match status" value="1"/>
</dbReference>
<dbReference type="RefSeq" id="WP_012777741.1">
    <property type="nucleotide sequence ID" value="NC_012970.1"/>
</dbReference>
<dbReference type="Pfam" id="PF07419">
    <property type="entry name" value="PilM"/>
    <property type="match status" value="1"/>
</dbReference>
<dbReference type="InterPro" id="IPR009987">
    <property type="entry name" value="IM_PilM"/>
</dbReference>
<dbReference type="Gene3D" id="6.20.120.30">
    <property type="entry name" value="PilM protein, C-terminal domain"/>
    <property type="match status" value="1"/>
</dbReference>
<name>C6XET6_METGS</name>
<dbReference type="HOGENOM" id="CLU_144873_0_0_4"/>
<sequence length="142" mass="15301">MIGTLFIGFFALVTVPAEQAQRSLLVADVVATNFLTYRASVVEYTNAHPSASGTINDSSLTFKLGYIRDPRWTNTIQSNTLYIYSSTTLEPRVKEVVFNKTRRNLSSGIKGSSGRLISPNGIDTGIVLPASIPTGAITMVGD</sequence>
<protein>
    <submittedName>
        <fullName evidence="1">PilM inner membrane family protein</fullName>
    </submittedName>
</protein>
<evidence type="ECO:0000313" key="1">
    <source>
        <dbReference type="EMBL" id="ACT52143.1"/>
    </source>
</evidence>
<dbReference type="KEGG" id="mei:Msip34_2919"/>
<reference evidence="1 2" key="2">
    <citation type="journal article" date="2011" name="J. Bacteriol.">
        <title>Genomes of three methylotrophs from a single niche uncover genetic and metabolic divergence of Methylophilaceae.</title>
        <authorList>
            <person name="Lapidus A."/>
            <person name="Clum A."/>
            <person name="Labutti K."/>
            <person name="Kaluzhnaya M.G."/>
            <person name="Lim S."/>
            <person name="Beck D.A."/>
            <person name="Glavina Del Rio T."/>
            <person name="Nolan M."/>
            <person name="Mavromatis K."/>
            <person name="Huntemann M."/>
            <person name="Lucas S."/>
            <person name="Lidstrom M.E."/>
            <person name="Ivanova N."/>
            <person name="Chistoserdova L."/>
        </authorList>
    </citation>
    <scope>NUCLEOTIDE SEQUENCE [LARGE SCALE GENOMIC DNA]</scope>
    <source>
        <strain evidence="1 2">SIP3-4</strain>
        <plasmid evidence="1 2">pMsip01</plasmid>
    </source>
</reference>
<organism evidence="1 2">
    <name type="scientific">Methylovorus glucosotrophus (strain SIP3-4)</name>
    <dbReference type="NCBI Taxonomy" id="582744"/>
    <lineage>
        <taxon>Bacteria</taxon>
        <taxon>Pseudomonadati</taxon>
        <taxon>Pseudomonadota</taxon>
        <taxon>Betaproteobacteria</taxon>
        <taxon>Nitrosomonadales</taxon>
        <taxon>Methylophilaceae</taxon>
        <taxon>Methylovorus</taxon>
    </lineage>
</organism>